<organism evidence="1 2">
    <name type="scientific">Cerrena zonata</name>
    <dbReference type="NCBI Taxonomy" id="2478898"/>
    <lineage>
        <taxon>Eukaryota</taxon>
        <taxon>Fungi</taxon>
        <taxon>Dikarya</taxon>
        <taxon>Basidiomycota</taxon>
        <taxon>Agaricomycotina</taxon>
        <taxon>Agaricomycetes</taxon>
        <taxon>Polyporales</taxon>
        <taxon>Cerrenaceae</taxon>
        <taxon>Cerrena</taxon>
    </lineage>
</organism>
<dbReference type="AlphaFoldDB" id="A0AAW0H0I2"/>
<protein>
    <submittedName>
        <fullName evidence="1">Uncharacterized protein</fullName>
    </submittedName>
</protein>
<name>A0AAW0H0I2_9APHY</name>
<dbReference type="EMBL" id="JASBNA010000001">
    <property type="protein sequence ID" value="KAK7696226.1"/>
    <property type="molecule type" value="Genomic_DNA"/>
</dbReference>
<keyword evidence="2" id="KW-1185">Reference proteome</keyword>
<proteinExistence type="predicted"/>
<comment type="caution">
    <text evidence="1">The sequence shown here is derived from an EMBL/GenBank/DDBJ whole genome shotgun (WGS) entry which is preliminary data.</text>
</comment>
<reference evidence="1 2" key="1">
    <citation type="submission" date="2022-09" db="EMBL/GenBank/DDBJ databases">
        <authorList>
            <person name="Palmer J.M."/>
        </authorList>
    </citation>
    <scope>NUCLEOTIDE SEQUENCE [LARGE SCALE GENOMIC DNA]</scope>
    <source>
        <strain evidence="1 2">DSM 7382</strain>
    </source>
</reference>
<dbReference type="Proteomes" id="UP001385951">
    <property type="component" value="Unassembled WGS sequence"/>
</dbReference>
<accession>A0AAW0H0I2</accession>
<gene>
    <name evidence="1" type="ORF">QCA50_000879</name>
</gene>
<sequence>MDAFSPPSVSQPYLVNYVRRTVSSSRPIFDLLLYAPSHTHDAQYANALLRLLSAITIGAKELSYFGELASYMKYKLLLRRIQVGPQPYWDSVDEKLCEIYRSPSRVTSNVGEVQSIVNSLPSETWGDAGAPLRALVSVYLVASIPHLPEPALRDLREIFSSEHAIEEYGDVHETLRPSTEIGPYGRRAQFIDRKSETSGQDPYPEYNRTCRPRLDGRRRYLVRSRLSCESYGVGGSSP</sequence>
<evidence type="ECO:0000313" key="1">
    <source>
        <dbReference type="EMBL" id="KAK7696226.1"/>
    </source>
</evidence>
<evidence type="ECO:0000313" key="2">
    <source>
        <dbReference type="Proteomes" id="UP001385951"/>
    </source>
</evidence>